<evidence type="ECO:0000256" key="4">
    <source>
        <dbReference type="ARBA" id="ARBA00035202"/>
    </source>
</evidence>
<dbReference type="OrthoDB" id="9808307at2"/>
<evidence type="ECO:0000313" key="7">
    <source>
        <dbReference type="Proteomes" id="UP000318453"/>
    </source>
</evidence>
<dbReference type="InterPro" id="IPR002363">
    <property type="entry name" value="Ribosomal_uL10_CS_bac"/>
</dbReference>
<dbReference type="PANTHER" id="PTHR11560">
    <property type="entry name" value="39S RIBOSOMAL PROTEIN L10, MITOCHONDRIAL"/>
    <property type="match status" value="1"/>
</dbReference>
<evidence type="ECO:0000256" key="3">
    <source>
        <dbReference type="ARBA" id="ARBA00023274"/>
    </source>
</evidence>
<comment type="function">
    <text evidence="5">Forms part of the ribosomal stalk, playing a central role in the interaction of the ribosome with GTP-bound translation factors.</text>
</comment>
<dbReference type="GO" id="GO:0006412">
    <property type="term" value="P:translation"/>
    <property type="evidence" value="ECO:0007669"/>
    <property type="project" value="UniProtKB-UniRule"/>
</dbReference>
<dbReference type="GO" id="GO:0015934">
    <property type="term" value="C:large ribosomal subunit"/>
    <property type="evidence" value="ECO:0007669"/>
    <property type="project" value="InterPro"/>
</dbReference>
<dbReference type="InterPro" id="IPR047865">
    <property type="entry name" value="Ribosomal_uL10_bac_type"/>
</dbReference>
<dbReference type="InterPro" id="IPR043141">
    <property type="entry name" value="Ribosomal_uL10-like_sf"/>
</dbReference>
<gene>
    <name evidence="5" type="primary">rplJ</name>
    <name evidence="5" type="synonym">rpl10</name>
    <name evidence="6" type="ORF">FRE64_05755</name>
</gene>
<keyword evidence="5" id="KW-0699">rRNA-binding</keyword>
<name>A0A5B8NJI2_9CHRO</name>
<proteinExistence type="inferred from homology"/>
<dbReference type="KEGG" id="enn:FRE64_05755"/>
<dbReference type="SUPFAM" id="SSF160369">
    <property type="entry name" value="Ribosomal protein L10-like"/>
    <property type="match status" value="1"/>
</dbReference>
<evidence type="ECO:0000256" key="1">
    <source>
        <dbReference type="ARBA" id="ARBA00008889"/>
    </source>
</evidence>
<sequence>MGRTLEDKKRVVTELQELLQESQLTVVIDYKGLSVSEIADLRSRLRESGATCKVAKNTLMRRAVDGDEDWQPLQDFLRESSAFLFVKDDLSNAVKAYRDFSKATKKTELRGGVMEGQTLSKEQVDALGDLPSKEELIARIARAINANTTKIATGIKEVPTSLARAIKEVSEKENQDAA</sequence>
<evidence type="ECO:0000256" key="5">
    <source>
        <dbReference type="HAMAP-Rule" id="MF_00362"/>
    </source>
</evidence>
<protein>
    <recommendedName>
        <fullName evidence="4 5">Large ribosomal subunit protein uL10</fullName>
    </recommendedName>
</protein>
<keyword evidence="3 5" id="KW-0687">Ribonucleoprotein</keyword>
<dbReference type="CDD" id="cd05797">
    <property type="entry name" value="Ribosomal_L10"/>
    <property type="match status" value="1"/>
</dbReference>
<dbReference type="AlphaFoldDB" id="A0A5B8NJI2"/>
<reference evidence="6" key="1">
    <citation type="submission" date="2019-08" db="EMBL/GenBank/DDBJ databases">
        <title>Carotenoids and Carotenoid Binding Proteins in the Halophilic Cyanobacterium Euhalothece sp. ZM00.</title>
        <authorList>
            <person name="Cho S.M."/>
            <person name="Song J.Y."/>
            <person name="Park Y.-I."/>
        </authorList>
    </citation>
    <scope>NUCLEOTIDE SEQUENCE [LARGE SCALE GENOMIC DNA]</scope>
    <source>
        <strain evidence="6">Z-M001</strain>
    </source>
</reference>
<dbReference type="Gene3D" id="6.10.250.290">
    <property type="match status" value="1"/>
</dbReference>
<keyword evidence="2 5" id="KW-0689">Ribosomal protein</keyword>
<comment type="subunit">
    <text evidence="5">Part of the ribosomal stalk of the 50S ribosomal subunit. The N-terminus interacts with L11 and the large rRNA to form the base of the stalk. The C-terminus forms an elongated spine to which L12 dimers bind in a sequential fashion forming a multimeric L10(L12)X complex.</text>
</comment>
<dbReference type="EMBL" id="CP042326">
    <property type="protein sequence ID" value="QDZ39473.1"/>
    <property type="molecule type" value="Genomic_DNA"/>
</dbReference>
<evidence type="ECO:0000313" key="6">
    <source>
        <dbReference type="EMBL" id="QDZ39473.1"/>
    </source>
</evidence>
<dbReference type="GO" id="GO:0003735">
    <property type="term" value="F:structural constituent of ribosome"/>
    <property type="evidence" value="ECO:0007669"/>
    <property type="project" value="InterPro"/>
</dbReference>
<dbReference type="PROSITE" id="PS01109">
    <property type="entry name" value="RIBOSOMAL_L10"/>
    <property type="match status" value="1"/>
</dbReference>
<dbReference type="InterPro" id="IPR022973">
    <property type="entry name" value="Ribosomal_uL10_bac"/>
</dbReference>
<organism evidence="6 7">
    <name type="scientific">Euhalothece natronophila Z-M001</name>
    <dbReference type="NCBI Taxonomy" id="522448"/>
    <lineage>
        <taxon>Bacteria</taxon>
        <taxon>Bacillati</taxon>
        <taxon>Cyanobacteriota</taxon>
        <taxon>Cyanophyceae</taxon>
        <taxon>Oscillatoriophycideae</taxon>
        <taxon>Chroococcales</taxon>
        <taxon>Halothecacae</taxon>
        <taxon>Halothece cluster</taxon>
        <taxon>Euhalothece</taxon>
    </lineage>
</organism>
<keyword evidence="7" id="KW-1185">Reference proteome</keyword>
<comment type="similarity">
    <text evidence="1 5">Belongs to the universal ribosomal protein uL10 family.</text>
</comment>
<dbReference type="Proteomes" id="UP000318453">
    <property type="component" value="Chromosome"/>
</dbReference>
<accession>A0A5B8NJI2</accession>
<dbReference type="GO" id="GO:0070180">
    <property type="term" value="F:large ribosomal subunit rRNA binding"/>
    <property type="evidence" value="ECO:0007669"/>
    <property type="project" value="UniProtKB-UniRule"/>
</dbReference>
<dbReference type="RefSeq" id="WP_146295075.1">
    <property type="nucleotide sequence ID" value="NZ_CP042326.1"/>
</dbReference>
<dbReference type="Gene3D" id="3.30.70.1730">
    <property type="match status" value="1"/>
</dbReference>
<dbReference type="HAMAP" id="MF_00362">
    <property type="entry name" value="Ribosomal_uL10"/>
    <property type="match status" value="1"/>
</dbReference>
<dbReference type="Pfam" id="PF00466">
    <property type="entry name" value="Ribosomal_L10"/>
    <property type="match status" value="1"/>
</dbReference>
<evidence type="ECO:0000256" key="2">
    <source>
        <dbReference type="ARBA" id="ARBA00022980"/>
    </source>
</evidence>
<keyword evidence="5" id="KW-0694">RNA-binding</keyword>
<dbReference type="InterPro" id="IPR001790">
    <property type="entry name" value="Ribosomal_uL10"/>
</dbReference>
<dbReference type="NCBIfam" id="NF000955">
    <property type="entry name" value="PRK00099.1-1"/>
    <property type="match status" value="1"/>
</dbReference>